<dbReference type="Proteomes" id="UP000644660">
    <property type="component" value="Unassembled WGS sequence"/>
</dbReference>
<dbReference type="SUPFAM" id="SSF48439">
    <property type="entry name" value="Protein prenylyltransferase"/>
    <property type="match status" value="1"/>
</dbReference>
<evidence type="ECO:0000256" key="9">
    <source>
        <dbReference type="ARBA" id="ARBA00040965"/>
    </source>
</evidence>
<proteinExistence type="inferred from homology"/>
<evidence type="ECO:0000256" key="7">
    <source>
        <dbReference type="ARBA" id="ARBA00022737"/>
    </source>
</evidence>
<keyword evidence="7" id="KW-0677">Repeat</keyword>
<dbReference type="EC" id="2.5.1.58" evidence="4"/>
<dbReference type="PANTHER" id="PTHR11129:SF1">
    <property type="entry name" value="PROTEIN FARNESYLTRANSFERASE_GERANYLGERANYLTRANSFERASE TYPE-1 SUBUNIT ALPHA"/>
    <property type="match status" value="1"/>
</dbReference>
<evidence type="ECO:0000256" key="1">
    <source>
        <dbReference type="ARBA" id="ARBA00001946"/>
    </source>
</evidence>
<evidence type="ECO:0000256" key="10">
    <source>
        <dbReference type="ARBA" id="ARBA00041392"/>
    </source>
</evidence>
<dbReference type="Pfam" id="PF01239">
    <property type="entry name" value="PPTA"/>
    <property type="match status" value="5"/>
</dbReference>
<keyword evidence="5" id="KW-0637">Prenyltransferase</keyword>
<dbReference type="GO" id="GO:0004662">
    <property type="term" value="F:CAAX-protein geranylgeranyltransferase activity"/>
    <property type="evidence" value="ECO:0007669"/>
    <property type="project" value="UniProtKB-EC"/>
</dbReference>
<reference evidence="14 15" key="1">
    <citation type="submission" date="2020-05" db="EMBL/GenBank/DDBJ databases">
        <authorList>
            <person name="Casaregola S."/>
            <person name="Devillers H."/>
            <person name="Grondin C."/>
        </authorList>
    </citation>
    <scope>NUCLEOTIDE SEQUENCE [LARGE SCALE GENOMIC DNA]</scope>
    <source>
        <strain evidence="14 15">CLIB 1767</strain>
    </source>
</reference>
<evidence type="ECO:0000256" key="11">
    <source>
        <dbReference type="ARBA" id="ARBA00042436"/>
    </source>
</evidence>
<dbReference type="OrthoDB" id="272289at2759"/>
<dbReference type="RefSeq" id="XP_041408312.1">
    <property type="nucleotide sequence ID" value="XM_041552378.1"/>
</dbReference>
<evidence type="ECO:0000256" key="6">
    <source>
        <dbReference type="ARBA" id="ARBA00022679"/>
    </source>
</evidence>
<evidence type="ECO:0000256" key="8">
    <source>
        <dbReference type="ARBA" id="ARBA00022842"/>
    </source>
</evidence>
<dbReference type="InterPro" id="IPR002088">
    <property type="entry name" value="Prenyl_trans_a"/>
</dbReference>
<organism evidence="14 15">
    <name type="scientific">Maudiozyma barnettii</name>
    <dbReference type="NCBI Taxonomy" id="61262"/>
    <lineage>
        <taxon>Eukaryota</taxon>
        <taxon>Fungi</taxon>
        <taxon>Dikarya</taxon>
        <taxon>Ascomycota</taxon>
        <taxon>Saccharomycotina</taxon>
        <taxon>Saccharomycetes</taxon>
        <taxon>Saccharomycetales</taxon>
        <taxon>Saccharomycetaceae</taxon>
        <taxon>Maudiozyma</taxon>
    </lineage>
</organism>
<evidence type="ECO:0000256" key="4">
    <source>
        <dbReference type="ARBA" id="ARBA00012702"/>
    </source>
</evidence>
<dbReference type="PANTHER" id="PTHR11129">
    <property type="entry name" value="PROTEIN FARNESYLTRANSFERASE ALPHA SUBUNIT/RAB GERANYLGERANYL TRANSFERASE ALPHA SUBUNIT"/>
    <property type="match status" value="1"/>
</dbReference>
<evidence type="ECO:0000256" key="3">
    <source>
        <dbReference type="ARBA" id="ARBA00012700"/>
    </source>
</evidence>
<dbReference type="GO" id="GO:0005965">
    <property type="term" value="C:protein farnesyltransferase complex"/>
    <property type="evidence" value="ECO:0007669"/>
    <property type="project" value="TreeGrafter"/>
</dbReference>
<dbReference type="PROSITE" id="PS51147">
    <property type="entry name" value="PFTA"/>
    <property type="match status" value="5"/>
</dbReference>
<dbReference type="EMBL" id="CAEFZW010000009">
    <property type="protein sequence ID" value="CAB4256468.1"/>
    <property type="molecule type" value="Genomic_DNA"/>
</dbReference>
<dbReference type="GeneID" id="64859546"/>
<dbReference type="Gene3D" id="1.25.40.120">
    <property type="entry name" value="Protein prenylyltransferase"/>
    <property type="match status" value="1"/>
</dbReference>
<gene>
    <name evidence="14" type="ORF">KABA2_09S05346</name>
</gene>
<evidence type="ECO:0000256" key="5">
    <source>
        <dbReference type="ARBA" id="ARBA00022602"/>
    </source>
</evidence>
<dbReference type="EC" id="2.5.1.59" evidence="3"/>
<accession>A0A8H2VJB7</accession>
<evidence type="ECO:0000313" key="14">
    <source>
        <dbReference type="EMBL" id="CAB4256468.1"/>
    </source>
</evidence>
<evidence type="ECO:0000313" key="15">
    <source>
        <dbReference type="Proteomes" id="UP000644660"/>
    </source>
</evidence>
<protein>
    <recommendedName>
        <fullName evidence="9">Protein farnesyltransferase/geranylgeranyltransferase type-1 subunit alpha</fullName>
        <ecNumber evidence="4">2.5.1.58</ecNumber>
        <ecNumber evidence="3">2.5.1.59</ecNumber>
    </recommendedName>
    <alternativeName>
        <fullName evidence="12">CAAX farnesyltransferase subunit alpha</fullName>
    </alternativeName>
    <alternativeName>
        <fullName evidence="11">FTase-alpha</fullName>
    </alternativeName>
    <alternativeName>
        <fullName evidence="10">Ras proteins prenyltransferase subunit alpha</fullName>
    </alternativeName>
    <alternativeName>
        <fullName evidence="13">Type I protein geranyl-geranyltransferase subunit alpha</fullName>
    </alternativeName>
</protein>
<sequence length="311" mass="36851">MGFQYNIKDYDDVAVLPLVHDGEEDSELCRIMYSEEYKQVMSLVRALLTENELSIRALNLTSKAIELSPAFYSVWNYRYRILEHLLQEETLLQNGHDASYLLNKELDWLDEFTLNNPKNYQIWSYRQALLTNLHHHATFIREQPIMELMIDDDSKNYHVWSYRKWCCSHFRTYGHELAFTEKYIDRDVYNNSAWSHRLSVLKQCDVDFDQELGYIKGKIEYVPQNISTWTYLRALFESHSTPAKLVDELLIFTSQFLDESSYALEFFAYLNSLPEVNKPQTAIDAYTTLATKADPIRKNLWDHKIQLLQHS</sequence>
<comment type="cofactor">
    <cofactor evidence="1">
        <name>Mg(2+)</name>
        <dbReference type="ChEBI" id="CHEBI:18420"/>
    </cofactor>
</comment>
<keyword evidence="15" id="KW-1185">Reference proteome</keyword>
<keyword evidence="6 14" id="KW-0808">Transferase</keyword>
<evidence type="ECO:0000256" key="13">
    <source>
        <dbReference type="ARBA" id="ARBA00043219"/>
    </source>
</evidence>
<evidence type="ECO:0000256" key="2">
    <source>
        <dbReference type="ARBA" id="ARBA00006734"/>
    </source>
</evidence>
<comment type="caution">
    <text evidence="14">The sequence shown here is derived from an EMBL/GenBank/DDBJ whole genome shotgun (WGS) entry which is preliminary data.</text>
</comment>
<dbReference type="AlphaFoldDB" id="A0A8H2VJB7"/>
<keyword evidence="8" id="KW-0460">Magnesium</keyword>
<evidence type="ECO:0000256" key="12">
    <source>
        <dbReference type="ARBA" id="ARBA00043086"/>
    </source>
</evidence>
<dbReference type="GO" id="GO:0004660">
    <property type="term" value="F:protein farnesyltransferase activity"/>
    <property type="evidence" value="ECO:0007669"/>
    <property type="project" value="UniProtKB-EC"/>
</dbReference>
<dbReference type="GO" id="GO:0005953">
    <property type="term" value="C:CAAX-protein geranylgeranyltransferase complex"/>
    <property type="evidence" value="ECO:0007669"/>
    <property type="project" value="TreeGrafter"/>
</dbReference>
<comment type="similarity">
    <text evidence="2">Belongs to the protein prenyltransferase subunit alpha family.</text>
</comment>
<name>A0A8H2VJB7_9SACH</name>